<organism evidence="6 7">
    <name type="scientific">Lentisphaera araneosa HTCC2155</name>
    <dbReference type="NCBI Taxonomy" id="313628"/>
    <lineage>
        <taxon>Bacteria</taxon>
        <taxon>Pseudomonadati</taxon>
        <taxon>Lentisphaerota</taxon>
        <taxon>Lentisphaeria</taxon>
        <taxon>Lentisphaerales</taxon>
        <taxon>Lentisphaeraceae</taxon>
        <taxon>Lentisphaera</taxon>
    </lineage>
</organism>
<evidence type="ECO:0000256" key="4">
    <source>
        <dbReference type="ARBA" id="ARBA00022777"/>
    </source>
</evidence>
<dbReference type="OrthoDB" id="9773956at2"/>
<name>A6DTK9_9BACT</name>
<dbReference type="Pfam" id="PF02518">
    <property type="entry name" value="HATPase_c"/>
    <property type="match status" value="1"/>
</dbReference>
<dbReference type="InterPro" id="IPR036890">
    <property type="entry name" value="HATPase_C_sf"/>
</dbReference>
<dbReference type="EMBL" id="ABCK01000038">
    <property type="protein sequence ID" value="EDM25048.1"/>
    <property type="molecule type" value="Genomic_DNA"/>
</dbReference>
<sequence length="74" mass="8232">MHLLDNAVKFTDEGGVTISVSLLRGKNERTSIDLLLSVKDTGRGIEKGHQKQIFNVLKSPKRIVLMKGVESVWV</sequence>
<dbReference type="GO" id="GO:0004673">
    <property type="term" value="F:protein histidine kinase activity"/>
    <property type="evidence" value="ECO:0007669"/>
    <property type="project" value="UniProtKB-EC"/>
</dbReference>
<reference evidence="6 7" key="1">
    <citation type="journal article" date="2010" name="J. Bacteriol.">
        <title>Genome sequence of Lentisphaera araneosa HTCC2155T, the type species of the order Lentisphaerales in the phylum Lentisphaerae.</title>
        <authorList>
            <person name="Thrash J.C."/>
            <person name="Cho J.C."/>
            <person name="Vergin K.L."/>
            <person name="Morris R.M."/>
            <person name="Giovannoni S.J."/>
        </authorList>
    </citation>
    <scope>NUCLEOTIDE SEQUENCE [LARGE SCALE GENOMIC DNA]</scope>
    <source>
        <strain evidence="6 7">HTCC2155</strain>
    </source>
</reference>
<comment type="catalytic activity">
    <reaction evidence="1">
        <text>ATP + protein L-histidine = ADP + protein N-phospho-L-histidine.</text>
        <dbReference type="EC" id="2.7.13.3"/>
    </reaction>
</comment>
<evidence type="ECO:0000313" key="7">
    <source>
        <dbReference type="Proteomes" id="UP000004947"/>
    </source>
</evidence>
<evidence type="ECO:0000313" key="6">
    <source>
        <dbReference type="EMBL" id="EDM25048.1"/>
    </source>
</evidence>
<keyword evidence="7" id="KW-1185">Reference proteome</keyword>
<keyword evidence="3" id="KW-0808">Transferase</keyword>
<evidence type="ECO:0000256" key="2">
    <source>
        <dbReference type="ARBA" id="ARBA00012438"/>
    </source>
</evidence>
<evidence type="ECO:0000256" key="1">
    <source>
        <dbReference type="ARBA" id="ARBA00000085"/>
    </source>
</evidence>
<dbReference type="RefSeq" id="WP_007281157.1">
    <property type="nucleotide sequence ID" value="NZ_ABCK01000038.1"/>
</dbReference>
<evidence type="ECO:0000259" key="5">
    <source>
        <dbReference type="Pfam" id="PF02518"/>
    </source>
</evidence>
<gene>
    <name evidence="6" type="ORF">LNTAR_01842</name>
</gene>
<dbReference type="EC" id="2.7.13.3" evidence="2"/>
<evidence type="ECO:0000256" key="3">
    <source>
        <dbReference type="ARBA" id="ARBA00022679"/>
    </source>
</evidence>
<keyword evidence="4" id="KW-0418">Kinase</keyword>
<protein>
    <recommendedName>
        <fullName evidence="2">histidine kinase</fullName>
        <ecNumber evidence="2">2.7.13.3</ecNumber>
    </recommendedName>
</protein>
<dbReference type="STRING" id="313628.LNTAR_01842"/>
<dbReference type="Proteomes" id="UP000004947">
    <property type="component" value="Unassembled WGS sequence"/>
</dbReference>
<proteinExistence type="predicted"/>
<dbReference type="Gene3D" id="3.30.565.10">
    <property type="entry name" value="Histidine kinase-like ATPase, C-terminal domain"/>
    <property type="match status" value="1"/>
</dbReference>
<dbReference type="AlphaFoldDB" id="A6DTK9"/>
<dbReference type="SUPFAM" id="SSF55874">
    <property type="entry name" value="ATPase domain of HSP90 chaperone/DNA topoisomerase II/histidine kinase"/>
    <property type="match status" value="1"/>
</dbReference>
<dbReference type="PANTHER" id="PTHR43047">
    <property type="entry name" value="TWO-COMPONENT HISTIDINE PROTEIN KINASE"/>
    <property type="match status" value="1"/>
</dbReference>
<accession>A6DTK9</accession>
<comment type="caution">
    <text evidence="6">The sequence shown here is derived from an EMBL/GenBank/DDBJ whole genome shotgun (WGS) entry which is preliminary data.</text>
</comment>
<dbReference type="InterPro" id="IPR003594">
    <property type="entry name" value="HATPase_dom"/>
</dbReference>
<feature type="domain" description="Histidine kinase/HSP90-like ATPase" evidence="5">
    <location>
        <begin position="2"/>
        <end position="57"/>
    </location>
</feature>